<name>A0A5B7FW97_PORTR</name>
<feature type="region of interest" description="Disordered" evidence="1">
    <location>
        <begin position="1"/>
        <end position="25"/>
    </location>
</feature>
<gene>
    <name evidence="2" type="ORF">E2C01_043061</name>
</gene>
<evidence type="ECO:0000256" key="1">
    <source>
        <dbReference type="SAM" id="MobiDB-lite"/>
    </source>
</evidence>
<evidence type="ECO:0000313" key="3">
    <source>
        <dbReference type="Proteomes" id="UP000324222"/>
    </source>
</evidence>
<accession>A0A5B7FW97</accession>
<organism evidence="2 3">
    <name type="scientific">Portunus trituberculatus</name>
    <name type="common">Swimming crab</name>
    <name type="synonym">Neptunus trituberculatus</name>
    <dbReference type="NCBI Taxonomy" id="210409"/>
    <lineage>
        <taxon>Eukaryota</taxon>
        <taxon>Metazoa</taxon>
        <taxon>Ecdysozoa</taxon>
        <taxon>Arthropoda</taxon>
        <taxon>Crustacea</taxon>
        <taxon>Multicrustacea</taxon>
        <taxon>Malacostraca</taxon>
        <taxon>Eumalacostraca</taxon>
        <taxon>Eucarida</taxon>
        <taxon>Decapoda</taxon>
        <taxon>Pleocyemata</taxon>
        <taxon>Brachyura</taxon>
        <taxon>Eubrachyura</taxon>
        <taxon>Portunoidea</taxon>
        <taxon>Portunidae</taxon>
        <taxon>Portuninae</taxon>
        <taxon>Portunus</taxon>
    </lineage>
</organism>
<comment type="caution">
    <text evidence="2">The sequence shown here is derived from an EMBL/GenBank/DDBJ whole genome shotgun (WGS) entry which is preliminary data.</text>
</comment>
<proteinExistence type="predicted"/>
<dbReference type="EMBL" id="VSRR010008763">
    <property type="protein sequence ID" value="MPC49263.1"/>
    <property type="molecule type" value="Genomic_DNA"/>
</dbReference>
<evidence type="ECO:0000313" key="2">
    <source>
        <dbReference type="EMBL" id="MPC49263.1"/>
    </source>
</evidence>
<keyword evidence="3" id="KW-1185">Reference proteome</keyword>
<feature type="compositionally biased region" description="Polar residues" evidence="1">
    <location>
        <begin position="11"/>
        <end position="25"/>
    </location>
</feature>
<reference evidence="2 3" key="1">
    <citation type="submission" date="2019-05" db="EMBL/GenBank/DDBJ databases">
        <title>Another draft genome of Portunus trituberculatus and its Hox gene families provides insights of decapod evolution.</title>
        <authorList>
            <person name="Jeong J.-H."/>
            <person name="Song I."/>
            <person name="Kim S."/>
            <person name="Choi T."/>
            <person name="Kim D."/>
            <person name="Ryu S."/>
            <person name="Kim W."/>
        </authorList>
    </citation>
    <scope>NUCLEOTIDE SEQUENCE [LARGE SCALE GENOMIC DNA]</scope>
    <source>
        <tissue evidence="2">Muscle</tissue>
    </source>
</reference>
<dbReference type="Proteomes" id="UP000324222">
    <property type="component" value="Unassembled WGS sequence"/>
</dbReference>
<protein>
    <submittedName>
        <fullName evidence="2">Uncharacterized protein</fullName>
    </submittedName>
</protein>
<dbReference type="AlphaFoldDB" id="A0A5B7FW97"/>
<sequence length="100" mass="10732">MGEAAQVTEAKITSETTQIPQYNQATQTSDFTLTALRSPQPLPPPPSLTLLPPQAFYISPPPTPPPPKTLPTDLCCLTLRGKNSNSASVIYIFLLVLGNL</sequence>